<keyword evidence="1" id="KW-0812">Transmembrane</keyword>
<organism evidence="2 3">
    <name type="scientific">Bugula neritina</name>
    <name type="common">Brown bryozoan</name>
    <name type="synonym">Sertularia neritina</name>
    <dbReference type="NCBI Taxonomy" id="10212"/>
    <lineage>
        <taxon>Eukaryota</taxon>
        <taxon>Metazoa</taxon>
        <taxon>Spiralia</taxon>
        <taxon>Lophotrochozoa</taxon>
        <taxon>Bryozoa</taxon>
        <taxon>Gymnolaemata</taxon>
        <taxon>Cheilostomatida</taxon>
        <taxon>Flustrina</taxon>
        <taxon>Buguloidea</taxon>
        <taxon>Bugulidae</taxon>
        <taxon>Bugula</taxon>
    </lineage>
</organism>
<gene>
    <name evidence="2" type="ORF">EB796_014602</name>
</gene>
<keyword evidence="1" id="KW-1133">Transmembrane helix</keyword>
<comment type="caution">
    <text evidence="2">The sequence shown here is derived from an EMBL/GenBank/DDBJ whole genome shotgun (WGS) entry which is preliminary data.</text>
</comment>
<evidence type="ECO:0000313" key="3">
    <source>
        <dbReference type="Proteomes" id="UP000593567"/>
    </source>
</evidence>
<dbReference type="AlphaFoldDB" id="A0A7J7JLE0"/>
<dbReference type="Gene3D" id="1.20.1070.10">
    <property type="entry name" value="Rhodopsin 7-helix transmembrane proteins"/>
    <property type="match status" value="1"/>
</dbReference>
<dbReference type="SUPFAM" id="SSF81321">
    <property type="entry name" value="Family A G protein-coupled receptor-like"/>
    <property type="match status" value="1"/>
</dbReference>
<dbReference type="Proteomes" id="UP000593567">
    <property type="component" value="Unassembled WGS sequence"/>
</dbReference>
<keyword evidence="1" id="KW-0472">Membrane</keyword>
<feature type="transmembrane region" description="Helical" evidence="1">
    <location>
        <begin position="20"/>
        <end position="42"/>
    </location>
</feature>
<evidence type="ECO:0008006" key="4">
    <source>
        <dbReference type="Google" id="ProtNLM"/>
    </source>
</evidence>
<name>A0A7J7JLE0_BUGNE</name>
<dbReference type="EMBL" id="VXIV02002149">
    <property type="protein sequence ID" value="KAF6027090.1"/>
    <property type="molecule type" value="Genomic_DNA"/>
</dbReference>
<evidence type="ECO:0000313" key="2">
    <source>
        <dbReference type="EMBL" id="KAF6027090.1"/>
    </source>
</evidence>
<accession>A0A7J7JLE0</accession>
<feature type="transmembrane region" description="Helical" evidence="1">
    <location>
        <begin position="63"/>
        <end position="79"/>
    </location>
</feature>
<evidence type="ECO:0000256" key="1">
    <source>
        <dbReference type="SAM" id="Phobius"/>
    </source>
</evidence>
<protein>
    <recommendedName>
        <fullName evidence="4">G-protein coupled receptors family 1 profile domain-containing protein</fullName>
    </recommendedName>
</protein>
<reference evidence="2" key="1">
    <citation type="submission" date="2020-06" db="EMBL/GenBank/DDBJ databases">
        <title>Draft genome of Bugula neritina, a colonial animal packing powerful symbionts and potential medicines.</title>
        <authorList>
            <person name="Rayko M."/>
        </authorList>
    </citation>
    <scope>NUCLEOTIDE SEQUENCE [LARGE SCALE GENOMIC DNA]</scope>
    <source>
        <strain evidence="2">Kwan_BN1</strain>
    </source>
</reference>
<feature type="transmembrane region" description="Helical" evidence="1">
    <location>
        <begin position="99"/>
        <end position="122"/>
    </location>
</feature>
<proteinExistence type="predicted"/>
<keyword evidence="3" id="KW-1185">Reference proteome</keyword>
<sequence length="149" mass="16568">MYCYGQFGASPIQVDTATLITYGVTILVTFLTCSVCLYKVRVELKRMAERNVPGHDDESIKRSATYIMLICGLFYFSYIPTLISTPGYNVKALKGVTQALTWGVLIYNACYGILNIVIYICMTPGYRVHIRKLFKCRGSLSQVAPAAPA</sequence>